<name>A0ACC0QUV0_9HYPO</name>
<reference evidence="1" key="1">
    <citation type="submission" date="2022-06" db="EMBL/GenBank/DDBJ databases">
        <title>Fusarium solani species complex genomes reveal bases of compartmentalisation and animal pathogenesis.</title>
        <authorList>
            <person name="Tsai I.J."/>
        </authorList>
    </citation>
    <scope>NUCLEOTIDE SEQUENCE</scope>
    <source>
        <strain evidence="1">Fu6.1</strain>
    </source>
</reference>
<accession>A0ACC0QUV0</accession>
<organism evidence="1 2">
    <name type="scientific">Fusarium keratoplasticum</name>
    <dbReference type="NCBI Taxonomy" id="1328300"/>
    <lineage>
        <taxon>Eukaryota</taxon>
        <taxon>Fungi</taxon>
        <taxon>Dikarya</taxon>
        <taxon>Ascomycota</taxon>
        <taxon>Pezizomycotina</taxon>
        <taxon>Sordariomycetes</taxon>
        <taxon>Hypocreomycetidae</taxon>
        <taxon>Hypocreales</taxon>
        <taxon>Nectriaceae</taxon>
        <taxon>Fusarium</taxon>
        <taxon>Fusarium solani species complex</taxon>
    </lineage>
</organism>
<protein>
    <submittedName>
        <fullName evidence="1">2EXR domain-containing protein</fullName>
    </submittedName>
</protein>
<evidence type="ECO:0000313" key="1">
    <source>
        <dbReference type="EMBL" id="KAI8668625.1"/>
    </source>
</evidence>
<dbReference type="Proteomes" id="UP001065298">
    <property type="component" value="Chromosome 5"/>
</dbReference>
<dbReference type="EMBL" id="CM046507">
    <property type="protein sequence ID" value="KAI8668625.1"/>
    <property type="molecule type" value="Genomic_DNA"/>
</dbReference>
<gene>
    <name evidence="1" type="ORF">NCS57_00674200</name>
</gene>
<evidence type="ECO:0000313" key="2">
    <source>
        <dbReference type="Proteomes" id="UP001065298"/>
    </source>
</evidence>
<proteinExistence type="predicted"/>
<keyword evidence="2" id="KW-1185">Reference proteome</keyword>
<sequence length="105" mass="12383">MEPTNTADSSNEHLKIFNPVPHPAATFSLFPRLPIDIRYLIWEKVLSHERLLRIFLKSVAKNEKKSTTNIGNTRHRLHNPNREYRIILRERQAISKLFHVTSESR</sequence>
<comment type="caution">
    <text evidence="1">The sequence shown here is derived from an EMBL/GenBank/DDBJ whole genome shotgun (WGS) entry which is preliminary data.</text>
</comment>